<proteinExistence type="predicted"/>
<evidence type="ECO:0000313" key="2">
    <source>
        <dbReference type="EMBL" id="KAK4327915.1"/>
    </source>
</evidence>
<sequence length="155" mass="17058">MKSRIASTTALMVTLVVCLTPPAASLPTRLKMTTTATMREETTPSTKAEGVIMNGTMARIGFSEEAWVYCRAQVPTDHHLHHYQVKWVTATGKMVSPWSRHNAGPQVYTLGGGPHIPHSYLVFDPFVPSHASHYSCILVFNGTPVHQSTIRVDQS</sequence>
<organism evidence="2 3">
    <name type="scientific">Petrolisthes manimaculis</name>
    <dbReference type="NCBI Taxonomy" id="1843537"/>
    <lineage>
        <taxon>Eukaryota</taxon>
        <taxon>Metazoa</taxon>
        <taxon>Ecdysozoa</taxon>
        <taxon>Arthropoda</taxon>
        <taxon>Crustacea</taxon>
        <taxon>Multicrustacea</taxon>
        <taxon>Malacostraca</taxon>
        <taxon>Eumalacostraca</taxon>
        <taxon>Eucarida</taxon>
        <taxon>Decapoda</taxon>
        <taxon>Pleocyemata</taxon>
        <taxon>Anomura</taxon>
        <taxon>Galatheoidea</taxon>
        <taxon>Porcellanidae</taxon>
        <taxon>Petrolisthes</taxon>
    </lineage>
</organism>
<comment type="caution">
    <text evidence="2">The sequence shown here is derived from an EMBL/GenBank/DDBJ whole genome shotgun (WGS) entry which is preliminary data.</text>
</comment>
<keyword evidence="1" id="KW-0732">Signal</keyword>
<gene>
    <name evidence="2" type="ORF">Pmani_001638</name>
</gene>
<dbReference type="EMBL" id="JAWZYT010000112">
    <property type="protein sequence ID" value="KAK4327915.1"/>
    <property type="molecule type" value="Genomic_DNA"/>
</dbReference>
<dbReference type="AlphaFoldDB" id="A0AAE1QJN0"/>
<keyword evidence="3" id="KW-1185">Reference proteome</keyword>
<dbReference type="Proteomes" id="UP001292094">
    <property type="component" value="Unassembled WGS sequence"/>
</dbReference>
<name>A0AAE1QJN0_9EUCA</name>
<feature type="chain" id="PRO_5042275987" description="Ig-like domain-containing protein" evidence="1">
    <location>
        <begin position="26"/>
        <end position="155"/>
    </location>
</feature>
<evidence type="ECO:0000313" key="3">
    <source>
        <dbReference type="Proteomes" id="UP001292094"/>
    </source>
</evidence>
<protein>
    <recommendedName>
        <fullName evidence="4">Ig-like domain-containing protein</fullName>
    </recommendedName>
</protein>
<evidence type="ECO:0008006" key="4">
    <source>
        <dbReference type="Google" id="ProtNLM"/>
    </source>
</evidence>
<evidence type="ECO:0000256" key="1">
    <source>
        <dbReference type="SAM" id="SignalP"/>
    </source>
</evidence>
<feature type="signal peptide" evidence="1">
    <location>
        <begin position="1"/>
        <end position="25"/>
    </location>
</feature>
<reference evidence="2" key="1">
    <citation type="submission" date="2023-11" db="EMBL/GenBank/DDBJ databases">
        <title>Genome assemblies of two species of porcelain crab, Petrolisthes cinctipes and Petrolisthes manimaculis (Anomura: Porcellanidae).</title>
        <authorList>
            <person name="Angst P."/>
        </authorList>
    </citation>
    <scope>NUCLEOTIDE SEQUENCE</scope>
    <source>
        <strain evidence="2">PB745_02</strain>
        <tissue evidence="2">Gill</tissue>
    </source>
</reference>
<accession>A0AAE1QJN0</accession>